<keyword evidence="2" id="KW-1185">Reference proteome</keyword>
<reference evidence="1 2" key="1">
    <citation type="journal article" date="2020" name="ISME J.">
        <title>Uncovering the hidden diversity of litter-decomposition mechanisms in mushroom-forming fungi.</title>
        <authorList>
            <person name="Floudas D."/>
            <person name="Bentzer J."/>
            <person name="Ahren D."/>
            <person name="Johansson T."/>
            <person name="Persson P."/>
            <person name="Tunlid A."/>
        </authorList>
    </citation>
    <scope>NUCLEOTIDE SEQUENCE [LARGE SCALE GENOMIC DNA]</scope>
    <source>
        <strain evidence="1 2">CBS 661.87</strain>
    </source>
</reference>
<gene>
    <name evidence="1" type="ORF">D9615_008242</name>
</gene>
<evidence type="ECO:0000313" key="1">
    <source>
        <dbReference type="EMBL" id="KAF5375873.1"/>
    </source>
</evidence>
<name>A0A8H5H326_9AGAR</name>
<dbReference type="AlphaFoldDB" id="A0A8H5H326"/>
<organism evidence="1 2">
    <name type="scientific">Tricholomella constricta</name>
    <dbReference type="NCBI Taxonomy" id="117010"/>
    <lineage>
        <taxon>Eukaryota</taxon>
        <taxon>Fungi</taxon>
        <taxon>Dikarya</taxon>
        <taxon>Basidiomycota</taxon>
        <taxon>Agaricomycotina</taxon>
        <taxon>Agaricomycetes</taxon>
        <taxon>Agaricomycetidae</taxon>
        <taxon>Agaricales</taxon>
        <taxon>Tricholomatineae</taxon>
        <taxon>Lyophyllaceae</taxon>
        <taxon>Tricholomella</taxon>
    </lineage>
</organism>
<dbReference type="Proteomes" id="UP000565441">
    <property type="component" value="Unassembled WGS sequence"/>
</dbReference>
<evidence type="ECO:0000313" key="2">
    <source>
        <dbReference type="Proteomes" id="UP000565441"/>
    </source>
</evidence>
<sequence length="184" mass="20890">MSITVRQIRDPYAQSIEEIISYKVSLDHNGDLNAEDIHVVGAPRDSFVVKCDGYCNNNWCLLPKGILPSCYLHDFVEVVHEPVMTIVGELYILCYAPRRMLTSSSEETKDALACQQRYLQKLAAERRAEQIAHLKELFSRAGSWLTSSFRTVESSEEHTPLIWDQPPALIGRSQGKLKLPEKDL</sequence>
<proteinExistence type="predicted"/>
<comment type="caution">
    <text evidence="1">The sequence shown here is derived from an EMBL/GenBank/DDBJ whole genome shotgun (WGS) entry which is preliminary data.</text>
</comment>
<accession>A0A8H5H326</accession>
<protein>
    <submittedName>
        <fullName evidence="1">Uncharacterized protein</fullName>
    </submittedName>
</protein>
<dbReference type="EMBL" id="JAACJP010000031">
    <property type="protein sequence ID" value="KAF5375873.1"/>
    <property type="molecule type" value="Genomic_DNA"/>
</dbReference>